<proteinExistence type="predicted"/>
<sequence>MVEEAPASEALVTMPERIDTLKDDETLNSNANGKCQASYEATLESSAQGGTESTGNGNNAAETSVLTSNGDIEKSLEYGDELMEKGYKAIKENDFSEAAENFSRALEIRVAHYGELASECIHAYYKYGCALLYKAQEEADPLVDVPKKETQSQQGSTKDGSGNNAESSTTSVSSNAEQDVNSNNQDAAVDEVSTKEVQEDDEDSDAEEAETDEDESDLDLAWKMLDIARAISEKHSVNTMEQVDILSALADVALEREDFETSLNDYQKALSILEQLVEPDSRKIVDLNFRICLCLEVDSKPQEAVAYCQKAASLCKARLHRLTNEVKSCSESTPSASELKKDVQICSRSEPDNSITDKQSEIETLSGVSSELEKKLEDLQQLVLNPKSILSEILGIASAKASSGKISSPGMVSSSQMTTANSSGGFDAPTLSTAHTNGSAGVTDLGVIGRGVKRASSTDVAEARALKKPEVETSKDYGDSAS</sequence>
<organism evidence="1 2">
    <name type="scientific">Bauhinia variegata</name>
    <name type="common">Purple orchid tree</name>
    <name type="synonym">Phanera variegata</name>
    <dbReference type="NCBI Taxonomy" id="167791"/>
    <lineage>
        <taxon>Eukaryota</taxon>
        <taxon>Viridiplantae</taxon>
        <taxon>Streptophyta</taxon>
        <taxon>Embryophyta</taxon>
        <taxon>Tracheophyta</taxon>
        <taxon>Spermatophyta</taxon>
        <taxon>Magnoliopsida</taxon>
        <taxon>eudicotyledons</taxon>
        <taxon>Gunneridae</taxon>
        <taxon>Pentapetalae</taxon>
        <taxon>rosids</taxon>
        <taxon>fabids</taxon>
        <taxon>Fabales</taxon>
        <taxon>Fabaceae</taxon>
        <taxon>Cercidoideae</taxon>
        <taxon>Cercideae</taxon>
        <taxon>Bauhiniinae</taxon>
        <taxon>Bauhinia</taxon>
    </lineage>
</organism>
<reference evidence="1 2" key="1">
    <citation type="journal article" date="2022" name="DNA Res.">
        <title>Chromosomal-level genome assembly of the orchid tree Bauhinia variegata (Leguminosae; Cercidoideae) supports the allotetraploid origin hypothesis of Bauhinia.</title>
        <authorList>
            <person name="Zhong Y."/>
            <person name="Chen Y."/>
            <person name="Zheng D."/>
            <person name="Pang J."/>
            <person name="Liu Y."/>
            <person name="Luo S."/>
            <person name="Meng S."/>
            <person name="Qian L."/>
            <person name="Wei D."/>
            <person name="Dai S."/>
            <person name="Zhou R."/>
        </authorList>
    </citation>
    <scope>NUCLEOTIDE SEQUENCE [LARGE SCALE GENOMIC DNA]</scope>
    <source>
        <strain evidence="1">BV-YZ2020</strain>
    </source>
</reference>
<evidence type="ECO:0000313" key="2">
    <source>
        <dbReference type="Proteomes" id="UP000828941"/>
    </source>
</evidence>
<protein>
    <submittedName>
        <fullName evidence="1">Uncharacterized protein</fullName>
    </submittedName>
</protein>
<dbReference type="EMBL" id="CM039436">
    <property type="protein sequence ID" value="KAI4314907.1"/>
    <property type="molecule type" value="Genomic_DNA"/>
</dbReference>
<keyword evidence="2" id="KW-1185">Reference proteome</keyword>
<comment type="caution">
    <text evidence="1">The sequence shown here is derived from an EMBL/GenBank/DDBJ whole genome shotgun (WGS) entry which is preliminary data.</text>
</comment>
<gene>
    <name evidence="1" type="ORF">L6164_027770</name>
</gene>
<evidence type="ECO:0000313" key="1">
    <source>
        <dbReference type="EMBL" id="KAI4314907.1"/>
    </source>
</evidence>
<name>A0ACB9LV37_BAUVA</name>
<accession>A0ACB9LV37</accession>
<dbReference type="Proteomes" id="UP000828941">
    <property type="component" value="Chromosome 11"/>
</dbReference>